<comment type="similarity">
    <text evidence="2 10">Belongs to the Aux/IAA family.</text>
</comment>
<evidence type="ECO:0000256" key="1">
    <source>
        <dbReference type="ARBA" id="ARBA00004123"/>
    </source>
</evidence>
<dbReference type="PANTHER" id="PTHR31734:SF208">
    <property type="entry name" value="AUXIN-INDUCED PROTEIN"/>
    <property type="match status" value="1"/>
</dbReference>
<dbReference type="KEGG" id="adu:127744859"/>
<dbReference type="GeneID" id="127744859"/>
<dbReference type="GO" id="GO:0009734">
    <property type="term" value="P:auxin-activated signaling pathway"/>
    <property type="evidence" value="ECO:0007669"/>
    <property type="project" value="UniProtKB-UniRule"/>
</dbReference>
<evidence type="ECO:0000256" key="5">
    <source>
        <dbReference type="ARBA" id="ARBA00023015"/>
    </source>
</evidence>
<evidence type="ECO:0000313" key="12">
    <source>
        <dbReference type="Proteomes" id="UP000515211"/>
    </source>
</evidence>
<keyword evidence="7 10" id="KW-0539">Nucleus</keyword>
<evidence type="ECO:0000256" key="8">
    <source>
        <dbReference type="ARBA" id="ARBA00023294"/>
    </source>
</evidence>
<reference evidence="12" key="1">
    <citation type="journal article" date="2016" name="Nat. Genet.">
        <title>The genome sequences of Arachis duranensis and Arachis ipaensis, the diploid ancestors of cultivated peanut.</title>
        <authorList>
            <person name="Bertioli D.J."/>
            <person name="Cannon S.B."/>
            <person name="Froenicke L."/>
            <person name="Huang G."/>
            <person name="Farmer A.D."/>
            <person name="Cannon E.K."/>
            <person name="Liu X."/>
            <person name="Gao D."/>
            <person name="Clevenger J."/>
            <person name="Dash S."/>
            <person name="Ren L."/>
            <person name="Moretzsohn M.C."/>
            <person name="Shirasawa K."/>
            <person name="Huang W."/>
            <person name="Vidigal B."/>
            <person name="Abernathy B."/>
            <person name="Chu Y."/>
            <person name="Niederhuth C.E."/>
            <person name="Umale P."/>
            <person name="Araujo A.C."/>
            <person name="Kozik A."/>
            <person name="Kim K.D."/>
            <person name="Burow M.D."/>
            <person name="Varshney R.K."/>
            <person name="Wang X."/>
            <person name="Zhang X."/>
            <person name="Barkley N."/>
            <person name="Guimaraes P.M."/>
            <person name="Isobe S."/>
            <person name="Guo B."/>
            <person name="Liao B."/>
            <person name="Stalker H.T."/>
            <person name="Schmitz R.J."/>
            <person name="Scheffler B.E."/>
            <person name="Leal-Bertioli S.C."/>
            <person name="Xun X."/>
            <person name="Jackson S.A."/>
            <person name="Michelmore R."/>
            <person name="Ozias-Akins P."/>
        </authorList>
    </citation>
    <scope>NUCLEOTIDE SEQUENCE [LARGE SCALE GENOMIC DNA]</scope>
    <source>
        <strain evidence="12">cv. V14167</strain>
    </source>
</reference>
<comment type="function">
    <text evidence="9">Aux/IAA proteins are short-lived transcriptional factors that function as repressors of early auxin response genes at low auxin concentrations. Repression is thought to result from the interaction with auxin response factors (ARFs), proteins that bind to the auxin-responsive promoter element (AuxRE). Formation of heterodimers with ARF proteins may alter their ability to modulate early auxin response genes expression.</text>
</comment>
<dbReference type="Proteomes" id="UP000515211">
    <property type="component" value="Chromosome 2"/>
</dbReference>
<dbReference type="Gene3D" id="3.10.20.90">
    <property type="entry name" value="Phosphatidylinositol 3-kinase Catalytic Subunit, Chain A, domain 1"/>
    <property type="match status" value="1"/>
</dbReference>
<evidence type="ECO:0000256" key="9">
    <source>
        <dbReference type="ARBA" id="ARBA00025283"/>
    </source>
</evidence>
<dbReference type="InterPro" id="IPR003311">
    <property type="entry name" value="AUX_IAA"/>
</dbReference>
<gene>
    <name evidence="13" type="primary">LOC127744859</name>
</gene>
<dbReference type="InterPro" id="IPR053793">
    <property type="entry name" value="PB1-like"/>
</dbReference>
<evidence type="ECO:0000259" key="11">
    <source>
        <dbReference type="PROSITE" id="PS51745"/>
    </source>
</evidence>
<keyword evidence="6 10" id="KW-0804">Transcription</keyword>
<keyword evidence="12" id="KW-1185">Reference proteome</keyword>
<dbReference type="SUPFAM" id="SSF54277">
    <property type="entry name" value="CAD &amp; PB1 domains"/>
    <property type="match status" value="1"/>
</dbReference>
<protein>
    <recommendedName>
        <fullName evidence="10">Auxin-induced protein</fullName>
    </recommendedName>
</protein>
<evidence type="ECO:0000256" key="10">
    <source>
        <dbReference type="RuleBase" id="RU004549"/>
    </source>
</evidence>
<evidence type="ECO:0000256" key="3">
    <source>
        <dbReference type="ARBA" id="ARBA00011726"/>
    </source>
</evidence>
<dbReference type="RefSeq" id="XP_052113581.1">
    <property type="nucleotide sequence ID" value="XM_052257621.1"/>
</dbReference>
<comment type="subcellular location">
    <subcellularLocation>
        <location evidence="1 10">Nucleus</location>
    </subcellularLocation>
</comment>
<keyword evidence="5 10" id="KW-0805">Transcription regulation</keyword>
<evidence type="ECO:0000256" key="6">
    <source>
        <dbReference type="ARBA" id="ARBA00023163"/>
    </source>
</evidence>
<keyword evidence="8 10" id="KW-0927">Auxin signaling pathway</keyword>
<dbReference type="PANTHER" id="PTHR31734">
    <property type="entry name" value="AUXIN-RESPONSIVE PROTEIN IAA17"/>
    <property type="match status" value="1"/>
</dbReference>
<dbReference type="AlphaFoldDB" id="A0A9C6WKX7"/>
<dbReference type="Pfam" id="PF02309">
    <property type="entry name" value="AUX_IAA"/>
    <property type="match status" value="1"/>
</dbReference>
<dbReference type="GO" id="GO:0006355">
    <property type="term" value="P:regulation of DNA-templated transcription"/>
    <property type="evidence" value="ECO:0007669"/>
    <property type="project" value="InterPro"/>
</dbReference>
<evidence type="ECO:0000256" key="7">
    <source>
        <dbReference type="ARBA" id="ARBA00023242"/>
    </source>
</evidence>
<keyword evidence="4 10" id="KW-0678">Repressor</keyword>
<comment type="subunit">
    <text evidence="3 10">Homodimers and heterodimers.</text>
</comment>
<sequence length="91" mass="10731">MEGIPIGRKLNILVHRNYRELVKTWKHMFNTTILWSREMDEIVVQPGERCHVLTYEDEEGDLVIVRDVPLEMFVSTVKRLKITRVATFTTS</sequence>
<evidence type="ECO:0000256" key="2">
    <source>
        <dbReference type="ARBA" id="ARBA00006728"/>
    </source>
</evidence>
<evidence type="ECO:0000256" key="4">
    <source>
        <dbReference type="ARBA" id="ARBA00022491"/>
    </source>
</evidence>
<accession>A0A9C6WKX7</accession>
<proteinExistence type="inferred from homology"/>
<feature type="domain" description="PB1" evidence="11">
    <location>
        <begin position="1"/>
        <end position="87"/>
    </location>
</feature>
<organism evidence="12 13">
    <name type="scientific">Arachis duranensis</name>
    <name type="common">Wild peanut</name>
    <dbReference type="NCBI Taxonomy" id="130453"/>
    <lineage>
        <taxon>Eukaryota</taxon>
        <taxon>Viridiplantae</taxon>
        <taxon>Streptophyta</taxon>
        <taxon>Embryophyta</taxon>
        <taxon>Tracheophyta</taxon>
        <taxon>Spermatophyta</taxon>
        <taxon>Magnoliopsida</taxon>
        <taxon>eudicotyledons</taxon>
        <taxon>Gunneridae</taxon>
        <taxon>Pentapetalae</taxon>
        <taxon>rosids</taxon>
        <taxon>fabids</taxon>
        <taxon>Fabales</taxon>
        <taxon>Fabaceae</taxon>
        <taxon>Papilionoideae</taxon>
        <taxon>50 kb inversion clade</taxon>
        <taxon>dalbergioids sensu lato</taxon>
        <taxon>Dalbergieae</taxon>
        <taxon>Pterocarpus clade</taxon>
        <taxon>Arachis</taxon>
    </lineage>
</organism>
<name>A0A9C6WKX7_ARADU</name>
<dbReference type="InterPro" id="IPR033389">
    <property type="entry name" value="AUX/IAA_dom"/>
</dbReference>
<evidence type="ECO:0000313" key="13">
    <source>
        <dbReference type="RefSeq" id="XP_052113581.1"/>
    </source>
</evidence>
<dbReference type="PROSITE" id="PS51745">
    <property type="entry name" value="PB1"/>
    <property type="match status" value="1"/>
</dbReference>
<reference evidence="13" key="2">
    <citation type="submission" date="2025-08" db="UniProtKB">
        <authorList>
            <consortium name="RefSeq"/>
        </authorList>
    </citation>
    <scope>IDENTIFICATION</scope>
    <source>
        <tissue evidence="13">Whole plant</tissue>
    </source>
</reference>
<dbReference type="GO" id="GO:0005634">
    <property type="term" value="C:nucleus"/>
    <property type="evidence" value="ECO:0007669"/>
    <property type="project" value="UniProtKB-SubCell"/>
</dbReference>